<protein>
    <submittedName>
        <fullName evidence="1">Uncharacterized protein</fullName>
    </submittedName>
</protein>
<comment type="caution">
    <text evidence="1">The sequence shown here is derived from an EMBL/GenBank/DDBJ whole genome shotgun (WGS) entry which is preliminary data.</text>
</comment>
<organism evidence="1 2">
    <name type="scientific">Sphingobium cupriresistens LL01</name>
    <dbReference type="NCBI Taxonomy" id="1420583"/>
    <lineage>
        <taxon>Bacteria</taxon>
        <taxon>Pseudomonadati</taxon>
        <taxon>Pseudomonadota</taxon>
        <taxon>Alphaproteobacteria</taxon>
        <taxon>Sphingomonadales</taxon>
        <taxon>Sphingomonadaceae</taxon>
        <taxon>Sphingobium</taxon>
    </lineage>
</organism>
<dbReference type="Proteomes" id="UP000052232">
    <property type="component" value="Unassembled WGS sequence"/>
</dbReference>
<name>A0A0J7Y4L7_9SPHN</name>
<keyword evidence="2" id="KW-1185">Reference proteome</keyword>
<reference evidence="1 2" key="1">
    <citation type="journal article" date="2015" name="G3 (Bethesda)">
        <title>Insights into Ongoing Evolution of the Hexachlorocyclohexane Catabolic Pathway from Comparative Genomics of Ten Sphingomonadaceae Strains.</title>
        <authorList>
            <person name="Pearce S.L."/>
            <person name="Oakeshott J.G."/>
            <person name="Pandey G."/>
        </authorList>
    </citation>
    <scope>NUCLEOTIDE SEQUENCE [LARGE SCALE GENOMIC DNA]</scope>
    <source>
        <strain evidence="1 2">LL01</strain>
    </source>
</reference>
<evidence type="ECO:0000313" key="1">
    <source>
        <dbReference type="EMBL" id="KMS58819.1"/>
    </source>
</evidence>
<dbReference type="STRING" id="1420583.V473_08870"/>
<sequence>MGGMDLNGSTGLPARSLPILRGVEMSLPDQQFALLADVNLAHEASSCVGIDARTEGRKL</sequence>
<proteinExistence type="predicted"/>
<dbReference type="EMBL" id="JACT01000001">
    <property type="protein sequence ID" value="KMS58819.1"/>
    <property type="molecule type" value="Genomic_DNA"/>
</dbReference>
<gene>
    <name evidence="1" type="ORF">V473_08870</name>
</gene>
<evidence type="ECO:0000313" key="2">
    <source>
        <dbReference type="Proteomes" id="UP000052232"/>
    </source>
</evidence>
<dbReference type="PATRIC" id="fig|1420583.3.peg.1781"/>
<dbReference type="AlphaFoldDB" id="A0A0J7Y4L7"/>
<accession>A0A0J7Y4L7</accession>